<feature type="transmembrane region" description="Helical" evidence="8">
    <location>
        <begin position="240"/>
        <end position="264"/>
    </location>
</feature>
<dbReference type="InterPro" id="IPR048279">
    <property type="entry name" value="MdtK-like"/>
</dbReference>
<evidence type="ECO:0000313" key="9">
    <source>
        <dbReference type="EMBL" id="PZX03984.1"/>
    </source>
</evidence>
<reference evidence="9 10" key="1">
    <citation type="submission" date="2018-06" db="EMBL/GenBank/DDBJ databases">
        <title>Genomic Encyclopedia of Type Strains, Phase IV (KMG-IV): sequencing the most valuable type-strain genomes for metagenomic binning, comparative biology and taxonomic classification.</title>
        <authorList>
            <person name="Goeker M."/>
        </authorList>
    </citation>
    <scope>NUCLEOTIDE SEQUENCE [LARGE SCALE GENOMIC DNA]</scope>
    <source>
        <strain evidence="9 10">DSM 5</strain>
    </source>
</reference>
<feature type="transmembrane region" description="Helical" evidence="8">
    <location>
        <begin position="325"/>
        <end position="346"/>
    </location>
</feature>
<feature type="transmembrane region" description="Helical" evidence="8">
    <location>
        <begin position="352"/>
        <end position="369"/>
    </location>
</feature>
<evidence type="ECO:0000256" key="3">
    <source>
        <dbReference type="ARBA" id="ARBA00022448"/>
    </source>
</evidence>
<proteinExistence type="inferred from homology"/>
<evidence type="ECO:0000256" key="6">
    <source>
        <dbReference type="ARBA" id="ARBA00022989"/>
    </source>
</evidence>
<dbReference type="EMBL" id="QKZI01000005">
    <property type="protein sequence ID" value="PZX03984.1"/>
    <property type="molecule type" value="Genomic_DNA"/>
</dbReference>
<evidence type="ECO:0000256" key="5">
    <source>
        <dbReference type="ARBA" id="ARBA00022692"/>
    </source>
</evidence>
<organism evidence="9 10">
    <name type="scientific">Psychrobacillus insolitus</name>
    <dbReference type="NCBI Taxonomy" id="1461"/>
    <lineage>
        <taxon>Bacteria</taxon>
        <taxon>Bacillati</taxon>
        <taxon>Bacillota</taxon>
        <taxon>Bacilli</taxon>
        <taxon>Bacillales</taxon>
        <taxon>Bacillaceae</taxon>
        <taxon>Psychrobacillus</taxon>
    </lineage>
</organism>
<dbReference type="InterPro" id="IPR002528">
    <property type="entry name" value="MATE_fam"/>
</dbReference>
<evidence type="ECO:0000256" key="2">
    <source>
        <dbReference type="ARBA" id="ARBA00010199"/>
    </source>
</evidence>
<sequence length="461" mass="50818">MAISKKKDLGEKLSLFHLTWPIFLEVFLFMLMGIADTFMLSALSDDAVSGVGAANQYIHIAILILEVVGNGAAIVVSQYLGSKRYIEASKISGLAVTLNLGVGIVLSIGFVLFSKSIMSAMNLEGEVLAHAHQYLSIVGGAIFLQAVINALAAIIRVHGYTKQTMFVSLGMNIIHVIGNYLLIFGNFGFPQLGVQGAAISSVVSRFVALLVFFWLLYQVMEYRVKVEYYFTISKEYIRKILQIGLPSAFEQILYQGCQIVFLYYATYLGAESLAARQYAVNISMFTYLFAIAIGMGTAIIVGRFVGASETEEAYKAVWFSVKRALVFTLVMVAIVTIFRIPLMSLFTDNEQIIKIGASVLVLSLLLETGRTMNIVIINSLRAAGDASFPVAIGALSMVMMSLPLGYLLVFVLDLGLPGIWLAIAADEWTRAIIMYFRWKSKRWEKFALIHPKAKRMGSSEN</sequence>
<feature type="transmembrane region" description="Helical" evidence="8">
    <location>
        <begin position="56"/>
        <end position="81"/>
    </location>
</feature>
<comment type="caution">
    <text evidence="9">The sequence shown here is derived from an EMBL/GenBank/DDBJ whole genome shotgun (WGS) entry which is preliminary data.</text>
</comment>
<keyword evidence="3" id="KW-0813">Transport</keyword>
<dbReference type="InterPro" id="IPR047135">
    <property type="entry name" value="YsiQ"/>
</dbReference>
<feature type="transmembrane region" description="Helical" evidence="8">
    <location>
        <begin position="197"/>
        <end position="219"/>
    </location>
</feature>
<dbReference type="RefSeq" id="WP_245909285.1">
    <property type="nucleotide sequence ID" value="NZ_QKZI01000005.1"/>
</dbReference>
<dbReference type="Proteomes" id="UP000248646">
    <property type="component" value="Unassembled WGS sequence"/>
</dbReference>
<feature type="transmembrane region" description="Helical" evidence="8">
    <location>
        <begin position="93"/>
        <end position="114"/>
    </location>
</feature>
<dbReference type="PANTHER" id="PTHR42925:SF1">
    <property type="entry name" value="VIRULENCE FACTOR MVIN"/>
    <property type="match status" value="1"/>
</dbReference>
<dbReference type="PANTHER" id="PTHR42925">
    <property type="entry name" value="MULTIDRUG AND TOXIN EFFLUX PROTEIN MATE FAMILY"/>
    <property type="match status" value="1"/>
</dbReference>
<keyword evidence="7 8" id="KW-0472">Membrane</keyword>
<evidence type="ECO:0000313" key="10">
    <source>
        <dbReference type="Proteomes" id="UP000248646"/>
    </source>
</evidence>
<keyword evidence="10" id="KW-1185">Reference proteome</keyword>
<dbReference type="AlphaFoldDB" id="A0A2W7MDT8"/>
<dbReference type="GO" id="GO:0042910">
    <property type="term" value="F:xenobiotic transmembrane transporter activity"/>
    <property type="evidence" value="ECO:0007669"/>
    <property type="project" value="InterPro"/>
</dbReference>
<comment type="subcellular location">
    <subcellularLocation>
        <location evidence="1">Cell membrane</location>
        <topology evidence="1">Multi-pass membrane protein</topology>
    </subcellularLocation>
</comment>
<feature type="transmembrane region" description="Helical" evidence="8">
    <location>
        <begin position="134"/>
        <end position="154"/>
    </location>
</feature>
<protein>
    <submittedName>
        <fullName evidence="9">Putative MATE family efflux protein</fullName>
    </submittedName>
</protein>
<name>A0A2W7MDT8_9BACI</name>
<keyword evidence="5 8" id="KW-0812">Transmembrane</keyword>
<feature type="transmembrane region" description="Helical" evidence="8">
    <location>
        <begin position="284"/>
        <end position="305"/>
    </location>
</feature>
<comment type="similarity">
    <text evidence="2">Belongs to the multi antimicrobial extrusion (MATE) (TC 2.A.66.1) family.</text>
</comment>
<dbReference type="NCBIfam" id="TIGR00797">
    <property type="entry name" value="matE"/>
    <property type="match status" value="1"/>
</dbReference>
<evidence type="ECO:0000256" key="4">
    <source>
        <dbReference type="ARBA" id="ARBA00022475"/>
    </source>
</evidence>
<feature type="transmembrane region" description="Helical" evidence="8">
    <location>
        <begin position="166"/>
        <end position="185"/>
    </location>
</feature>
<dbReference type="GO" id="GO:0015297">
    <property type="term" value="F:antiporter activity"/>
    <property type="evidence" value="ECO:0007669"/>
    <property type="project" value="InterPro"/>
</dbReference>
<dbReference type="Pfam" id="PF01554">
    <property type="entry name" value="MatE"/>
    <property type="match status" value="2"/>
</dbReference>
<dbReference type="GO" id="GO:0005886">
    <property type="term" value="C:plasma membrane"/>
    <property type="evidence" value="ECO:0007669"/>
    <property type="project" value="UniProtKB-SubCell"/>
</dbReference>
<feature type="transmembrane region" description="Helical" evidence="8">
    <location>
        <begin position="20"/>
        <end position="44"/>
    </location>
</feature>
<dbReference type="PIRSF" id="PIRSF006603">
    <property type="entry name" value="DinF"/>
    <property type="match status" value="1"/>
</dbReference>
<evidence type="ECO:0000256" key="8">
    <source>
        <dbReference type="SAM" id="Phobius"/>
    </source>
</evidence>
<evidence type="ECO:0000256" key="1">
    <source>
        <dbReference type="ARBA" id="ARBA00004651"/>
    </source>
</evidence>
<gene>
    <name evidence="9" type="ORF">C7437_105181</name>
</gene>
<keyword evidence="4" id="KW-1003">Cell membrane</keyword>
<dbReference type="CDD" id="cd13134">
    <property type="entry name" value="MATE_like_8"/>
    <property type="match status" value="1"/>
</dbReference>
<accession>A0A2W7MDT8</accession>
<keyword evidence="6 8" id="KW-1133">Transmembrane helix</keyword>
<evidence type="ECO:0000256" key="7">
    <source>
        <dbReference type="ARBA" id="ARBA00023136"/>
    </source>
</evidence>
<feature type="transmembrane region" description="Helical" evidence="8">
    <location>
        <begin position="390"/>
        <end position="412"/>
    </location>
</feature>